<organism evidence="1 2">
    <name type="scientific">Gossypium arboreum</name>
    <name type="common">Tree cotton</name>
    <name type="synonym">Gossypium nanking</name>
    <dbReference type="NCBI Taxonomy" id="29729"/>
    <lineage>
        <taxon>Eukaryota</taxon>
        <taxon>Viridiplantae</taxon>
        <taxon>Streptophyta</taxon>
        <taxon>Embryophyta</taxon>
        <taxon>Tracheophyta</taxon>
        <taxon>Spermatophyta</taxon>
        <taxon>Magnoliopsida</taxon>
        <taxon>eudicotyledons</taxon>
        <taxon>Gunneridae</taxon>
        <taxon>Pentapetalae</taxon>
        <taxon>rosids</taxon>
        <taxon>malvids</taxon>
        <taxon>Malvales</taxon>
        <taxon>Malvaceae</taxon>
        <taxon>Malvoideae</taxon>
        <taxon>Gossypium</taxon>
    </lineage>
</organism>
<dbReference type="Proteomes" id="UP000032142">
    <property type="component" value="Unassembled WGS sequence"/>
</dbReference>
<protein>
    <submittedName>
        <fullName evidence="1">Uncharacterized protein</fullName>
    </submittedName>
</protein>
<accession>A0A0B0NXD2</accession>
<evidence type="ECO:0000313" key="1">
    <source>
        <dbReference type="EMBL" id="KHG17480.1"/>
    </source>
</evidence>
<sequence>MIYGAFYHIEPCSHSLEFGRQVLGNLWCVTDGLSRNLFSSVQNSTSH</sequence>
<name>A0A0B0NXD2_GOSAR</name>
<proteinExistence type="predicted"/>
<keyword evidence="2" id="KW-1185">Reference proteome</keyword>
<evidence type="ECO:0000313" key="2">
    <source>
        <dbReference type="Proteomes" id="UP000032142"/>
    </source>
</evidence>
<dbReference type="EMBL" id="KN408338">
    <property type="protein sequence ID" value="KHG17480.1"/>
    <property type="molecule type" value="Genomic_DNA"/>
</dbReference>
<gene>
    <name evidence="1" type="ORF">F383_21726</name>
</gene>
<reference evidence="2" key="1">
    <citation type="submission" date="2014-09" db="EMBL/GenBank/DDBJ databases">
        <authorList>
            <person name="Mudge J."/>
            <person name="Ramaraj T."/>
            <person name="Lindquist I.E."/>
            <person name="Bharti A.K."/>
            <person name="Sundararajan A."/>
            <person name="Cameron C.T."/>
            <person name="Woodward J.E."/>
            <person name="May G.D."/>
            <person name="Brubaker C."/>
            <person name="Broadhvest J."/>
            <person name="Wilkins T.A."/>
        </authorList>
    </citation>
    <scope>NUCLEOTIDE SEQUENCE</scope>
    <source>
        <strain evidence="2">cv. AKA8401</strain>
    </source>
</reference>
<dbReference type="AlphaFoldDB" id="A0A0B0NXD2"/>